<dbReference type="PATRIC" id="fig|45074.5.peg.2305"/>
<name>A0A0W0YRP4_9GAMM</name>
<protein>
    <submittedName>
        <fullName evidence="1">Uncharacterized protein</fullName>
    </submittedName>
</protein>
<evidence type="ECO:0000313" key="1">
    <source>
        <dbReference type="EMBL" id="KTD59564.1"/>
    </source>
</evidence>
<accession>A0A0W0YRP4</accession>
<organism evidence="1 2">
    <name type="scientific">Legionella santicrucis</name>
    <dbReference type="NCBI Taxonomy" id="45074"/>
    <lineage>
        <taxon>Bacteria</taxon>
        <taxon>Pseudomonadati</taxon>
        <taxon>Pseudomonadota</taxon>
        <taxon>Gammaproteobacteria</taxon>
        <taxon>Legionellales</taxon>
        <taxon>Legionellaceae</taxon>
        <taxon>Legionella</taxon>
    </lineage>
</organism>
<evidence type="ECO:0000313" key="2">
    <source>
        <dbReference type="Proteomes" id="UP000054703"/>
    </source>
</evidence>
<keyword evidence="2" id="KW-1185">Reference proteome</keyword>
<comment type="caution">
    <text evidence="1">The sequence shown here is derived from an EMBL/GenBank/DDBJ whole genome shotgun (WGS) entry which is preliminary data.</text>
</comment>
<reference evidence="1 2" key="1">
    <citation type="submission" date="2015-11" db="EMBL/GenBank/DDBJ databases">
        <title>Genomic analysis of 38 Legionella species identifies large and diverse effector repertoires.</title>
        <authorList>
            <person name="Burstein D."/>
            <person name="Amaro F."/>
            <person name="Zusman T."/>
            <person name="Lifshitz Z."/>
            <person name="Cohen O."/>
            <person name="Gilbert J.A."/>
            <person name="Pupko T."/>
            <person name="Shuman H.A."/>
            <person name="Segal G."/>
        </authorList>
    </citation>
    <scope>NUCLEOTIDE SEQUENCE [LARGE SCALE GENOMIC DNA]</scope>
    <source>
        <strain evidence="1 2">SC-63-C7</strain>
    </source>
</reference>
<sequence length="61" mass="7221">MISHIPVYFKHRDWGVVERYVKNQDKAIEWSNCVSSDTPWITTSGAFYVGFIYNIFKFNIT</sequence>
<dbReference type="Proteomes" id="UP000054703">
    <property type="component" value="Unassembled WGS sequence"/>
</dbReference>
<dbReference type="AlphaFoldDB" id="A0A0W0YRP4"/>
<dbReference type="EMBL" id="LNYU01000053">
    <property type="protein sequence ID" value="KTD59564.1"/>
    <property type="molecule type" value="Genomic_DNA"/>
</dbReference>
<proteinExistence type="predicted"/>
<gene>
    <name evidence="1" type="ORF">Lsan_2155</name>
</gene>
<dbReference type="STRING" id="45074.Lsan_2155"/>